<protein>
    <submittedName>
        <fullName evidence="2">Uncharacterized protein</fullName>
    </submittedName>
</protein>
<reference evidence="2 3" key="1">
    <citation type="submission" date="2013-05" db="EMBL/GenBank/DDBJ databases">
        <title>Genome assembly of Chondromyces apiculatus DSM 436.</title>
        <authorList>
            <person name="Sharma G."/>
            <person name="Khatri I."/>
            <person name="Kaur C."/>
            <person name="Mayilraj S."/>
            <person name="Subramanian S."/>
        </authorList>
    </citation>
    <scope>NUCLEOTIDE SEQUENCE [LARGE SCALE GENOMIC DNA]</scope>
    <source>
        <strain evidence="2 3">DSM 436</strain>
    </source>
</reference>
<evidence type="ECO:0000313" key="3">
    <source>
        <dbReference type="Proteomes" id="UP000019678"/>
    </source>
</evidence>
<keyword evidence="3" id="KW-1185">Reference proteome</keyword>
<dbReference type="Proteomes" id="UP000019678">
    <property type="component" value="Unassembled WGS sequence"/>
</dbReference>
<evidence type="ECO:0000313" key="2">
    <source>
        <dbReference type="EMBL" id="EYF04353.1"/>
    </source>
</evidence>
<feature type="compositionally biased region" description="Pro residues" evidence="1">
    <location>
        <begin position="159"/>
        <end position="169"/>
    </location>
</feature>
<name>A0A017T500_9BACT</name>
<evidence type="ECO:0000256" key="1">
    <source>
        <dbReference type="SAM" id="MobiDB-lite"/>
    </source>
</evidence>
<proteinExistence type="predicted"/>
<dbReference type="STRING" id="1192034.CAP_4617"/>
<sequence>MAQAGGSTAAGAAASLRPVAAAQPPSPTRPTGKRKKATKAAPLVAGGPIATYPGFRMIPGGGSRVFVQVSRKVEVTESRAAGRLTYRMKGTQAIQTNQYPLVTGFFPTPVGRVLLQQQGSDLDLVIELRVPSEGQHRVMDTDQGIVVQVDFPAVAPGALPAPPPTPRPPSASRSKKGAQVEVEDESY</sequence>
<feature type="region of interest" description="Disordered" evidence="1">
    <location>
        <begin position="1"/>
        <end position="40"/>
    </location>
</feature>
<accession>A0A017T500</accession>
<organism evidence="2 3">
    <name type="scientific">Chondromyces apiculatus DSM 436</name>
    <dbReference type="NCBI Taxonomy" id="1192034"/>
    <lineage>
        <taxon>Bacteria</taxon>
        <taxon>Pseudomonadati</taxon>
        <taxon>Myxococcota</taxon>
        <taxon>Polyangia</taxon>
        <taxon>Polyangiales</taxon>
        <taxon>Polyangiaceae</taxon>
        <taxon>Chondromyces</taxon>
    </lineage>
</organism>
<comment type="caution">
    <text evidence="2">The sequence shown here is derived from an EMBL/GenBank/DDBJ whole genome shotgun (WGS) entry which is preliminary data.</text>
</comment>
<dbReference type="EMBL" id="ASRX01000035">
    <property type="protein sequence ID" value="EYF04353.1"/>
    <property type="molecule type" value="Genomic_DNA"/>
</dbReference>
<dbReference type="AlphaFoldDB" id="A0A017T500"/>
<feature type="compositionally biased region" description="Low complexity" evidence="1">
    <location>
        <begin position="1"/>
        <end position="14"/>
    </location>
</feature>
<feature type="region of interest" description="Disordered" evidence="1">
    <location>
        <begin position="155"/>
        <end position="187"/>
    </location>
</feature>
<gene>
    <name evidence="2" type="ORF">CAP_4617</name>
</gene>